<name>A0A6V7NHJ3_ANACO</name>
<evidence type="ECO:0000256" key="1">
    <source>
        <dbReference type="SAM" id="MobiDB-lite"/>
    </source>
</evidence>
<protein>
    <submittedName>
        <fullName evidence="2">Uncharacterized protein</fullName>
    </submittedName>
</protein>
<feature type="region of interest" description="Disordered" evidence="1">
    <location>
        <begin position="53"/>
        <end position="97"/>
    </location>
</feature>
<gene>
    <name evidence="2" type="ORF">CB5_LOCUS1273</name>
</gene>
<dbReference type="EMBL" id="LR862138">
    <property type="protein sequence ID" value="CAD1818062.1"/>
    <property type="molecule type" value="Genomic_DNA"/>
</dbReference>
<feature type="compositionally biased region" description="Polar residues" evidence="1">
    <location>
        <begin position="1"/>
        <end position="11"/>
    </location>
</feature>
<sequence length="151" mass="17412">MYSPISRISETNMHRNDTPPPEFWNIFLSKKTHKMLKYLNIVPDITWRSPLHPEVQTSSSEIAPNHPSEKRKASLKKRVRKPAQPEKRDETSPVTIRGFIVKAQEDVESKKKSQETKTDELFGLKHVMSSQLEVMRMISQIGKEGMTANIN</sequence>
<feature type="region of interest" description="Disordered" evidence="1">
    <location>
        <begin position="1"/>
        <end position="21"/>
    </location>
</feature>
<proteinExistence type="predicted"/>
<accession>A0A6V7NHJ3</accession>
<reference evidence="2" key="1">
    <citation type="submission" date="2020-07" db="EMBL/GenBank/DDBJ databases">
        <authorList>
            <person name="Lin J."/>
        </authorList>
    </citation>
    <scope>NUCLEOTIDE SEQUENCE</scope>
</reference>
<organism evidence="2">
    <name type="scientific">Ananas comosus var. bracteatus</name>
    <name type="common">red pineapple</name>
    <dbReference type="NCBI Taxonomy" id="296719"/>
    <lineage>
        <taxon>Eukaryota</taxon>
        <taxon>Viridiplantae</taxon>
        <taxon>Streptophyta</taxon>
        <taxon>Embryophyta</taxon>
        <taxon>Tracheophyta</taxon>
        <taxon>Spermatophyta</taxon>
        <taxon>Magnoliopsida</taxon>
        <taxon>Liliopsida</taxon>
        <taxon>Poales</taxon>
        <taxon>Bromeliaceae</taxon>
        <taxon>Bromelioideae</taxon>
        <taxon>Ananas</taxon>
    </lineage>
</organism>
<dbReference type="AlphaFoldDB" id="A0A6V7NHJ3"/>
<evidence type="ECO:0000313" key="2">
    <source>
        <dbReference type="EMBL" id="CAD1818062.1"/>
    </source>
</evidence>